<dbReference type="InterPro" id="IPR029052">
    <property type="entry name" value="Metallo-depent_PP-like"/>
</dbReference>
<dbReference type="RefSeq" id="WP_269128316.1">
    <property type="nucleotide sequence ID" value="NZ_CP114058.1"/>
</dbReference>
<dbReference type="InterPro" id="IPR004843">
    <property type="entry name" value="Calcineurin-like_PHP"/>
</dbReference>
<keyword evidence="2" id="KW-1133">Transmembrane helix</keyword>
<proteinExistence type="predicted"/>
<dbReference type="Proteomes" id="UP001164712">
    <property type="component" value="Chromosome"/>
</dbReference>
<organism evidence="4 5">
    <name type="scientific">Rouxiella chamberiensis</name>
    <dbReference type="NCBI Taxonomy" id="1513468"/>
    <lineage>
        <taxon>Bacteria</taxon>
        <taxon>Pseudomonadati</taxon>
        <taxon>Pseudomonadota</taxon>
        <taxon>Gammaproteobacteria</taxon>
        <taxon>Enterobacterales</taxon>
        <taxon>Yersiniaceae</taxon>
        <taxon>Rouxiella</taxon>
    </lineage>
</organism>
<feature type="transmembrane region" description="Helical" evidence="2">
    <location>
        <begin position="6"/>
        <end position="24"/>
    </location>
</feature>
<dbReference type="Gene3D" id="3.60.21.10">
    <property type="match status" value="1"/>
</dbReference>
<keyword evidence="2" id="KW-0812">Transmembrane</keyword>
<gene>
    <name evidence="4" type="ORF">O1V66_10700</name>
</gene>
<accession>A0ABY7HUL2</accession>
<evidence type="ECO:0000259" key="3">
    <source>
        <dbReference type="PROSITE" id="PS00125"/>
    </source>
</evidence>
<dbReference type="PROSITE" id="PS00125">
    <property type="entry name" value="SER_THR_PHOSPHATASE"/>
    <property type="match status" value="1"/>
</dbReference>
<feature type="region of interest" description="Disordered" evidence="1">
    <location>
        <begin position="30"/>
        <end position="55"/>
    </location>
</feature>
<dbReference type="Pfam" id="PF00149">
    <property type="entry name" value="Metallophos"/>
    <property type="match status" value="1"/>
</dbReference>
<reference evidence="4" key="1">
    <citation type="submission" date="2022-12" db="EMBL/GenBank/DDBJ databases">
        <title>Complete genome sequence of an Australian strain of Rouxiella badensis DAR84756 and resolution of the R. badensis DSM100043 and R. chamberiensis DSM28324 genomes.</title>
        <authorList>
            <person name="Paul S."/>
            <person name="Anderson P.J."/>
            <person name="Maynard G."/>
            <person name="Dyall-Smith M."/>
            <person name="Kudinha T."/>
        </authorList>
    </citation>
    <scope>NUCLEOTIDE SEQUENCE</scope>
    <source>
        <strain evidence="4">DSM 28324</strain>
    </source>
</reference>
<evidence type="ECO:0000313" key="5">
    <source>
        <dbReference type="Proteomes" id="UP001164712"/>
    </source>
</evidence>
<dbReference type="PANTHER" id="PTHR42850">
    <property type="entry name" value="METALLOPHOSPHOESTERASE"/>
    <property type="match status" value="1"/>
</dbReference>
<evidence type="ECO:0000313" key="4">
    <source>
        <dbReference type="EMBL" id="WAT02918.1"/>
    </source>
</evidence>
<dbReference type="InterPro" id="IPR050126">
    <property type="entry name" value="Ap4A_hydrolase"/>
</dbReference>
<evidence type="ECO:0000256" key="2">
    <source>
        <dbReference type="SAM" id="Phobius"/>
    </source>
</evidence>
<keyword evidence="2" id="KW-0472">Membrane</keyword>
<feature type="domain" description="Serine/threonine specific protein phosphatases" evidence="3">
    <location>
        <begin position="135"/>
        <end position="140"/>
    </location>
</feature>
<evidence type="ECO:0000256" key="1">
    <source>
        <dbReference type="SAM" id="MobiDB-lite"/>
    </source>
</evidence>
<protein>
    <submittedName>
        <fullName evidence="4">Metallophosphoesterase</fullName>
    </submittedName>
</protein>
<keyword evidence="5" id="KW-1185">Reference proteome</keyword>
<dbReference type="SUPFAM" id="SSF56300">
    <property type="entry name" value="Metallo-dependent phosphatases"/>
    <property type="match status" value="1"/>
</dbReference>
<name>A0ABY7HUL2_9GAMM</name>
<feature type="compositionally biased region" description="Basic residues" evidence="1">
    <location>
        <begin position="30"/>
        <end position="43"/>
    </location>
</feature>
<dbReference type="EMBL" id="CP114058">
    <property type="protein sequence ID" value="WAT02918.1"/>
    <property type="molecule type" value="Genomic_DNA"/>
</dbReference>
<sequence>MDFLMAIPVLFVLVVIIFLISYRLSHGSRRKTRQSGKRSHTPSRRGGGEEGVRLSEQNESMFDMTRYEKIDGTRFRHIYVVGDIHGCLKQLNLLLDSHQFSREQDLLISVGDLIDRGENSPGCLELLEQPWFACVKGNHEQMGLDALRGQHVSRWLSNGGDWFYKLPVEEELRVRELFKKVDALPHIIEVSTPTGLTIVAHADYPAPRYISGNPLSAHETMWSRQRLGKSREGQVQDIEGAERFYFGHTPVEKEQQFANQFYIDTGAVFGGWLTLVQIQ</sequence>
<dbReference type="InterPro" id="IPR006186">
    <property type="entry name" value="Ser/Thr-sp_prot-phosphatase"/>
</dbReference>
<dbReference type="PANTHER" id="PTHR42850:SF10">
    <property type="entry name" value="SERINE_THREONINE-PROTEIN PHOSPHATASE 1"/>
    <property type="match status" value="1"/>
</dbReference>